<sequence length="67" mass="7588">MTTTRSLNMHYLWFDSLCLIQYSLADWQAESTDMTNIYRNGVCNIATMSDSENSGSLSQKKKESITG</sequence>
<dbReference type="Proteomes" id="UP000800093">
    <property type="component" value="Unassembled WGS sequence"/>
</dbReference>
<dbReference type="InterPro" id="IPR010730">
    <property type="entry name" value="HET"/>
</dbReference>
<name>A0A9P4N9R5_9PLEO</name>
<dbReference type="Pfam" id="PF06985">
    <property type="entry name" value="HET"/>
    <property type="match status" value="1"/>
</dbReference>
<keyword evidence="1" id="KW-0732">Signal</keyword>
<dbReference type="OrthoDB" id="2958217at2759"/>
<comment type="caution">
    <text evidence="3">The sequence shown here is derived from an EMBL/GenBank/DDBJ whole genome shotgun (WGS) entry which is preliminary data.</text>
</comment>
<accession>A0A9P4N9R5</accession>
<protein>
    <recommendedName>
        <fullName evidence="2">Heterokaryon incompatibility domain-containing protein</fullName>
    </recommendedName>
</protein>
<reference evidence="4" key="1">
    <citation type="journal article" date="2020" name="Stud. Mycol.">
        <title>101 Dothideomycetes genomes: A test case for predicting lifestyles and emergence of pathogens.</title>
        <authorList>
            <person name="Haridas S."/>
            <person name="Albert R."/>
            <person name="Binder M."/>
            <person name="Bloem J."/>
            <person name="LaButti K."/>
            <person name="Salamov A."/>
            <person name="Andreopoulos B."/>
            <person name="Baker S."/>
            <person name="Barry K."/>
            <person name="Bills G."/>
            <person name="Bluhm B."/>
            <person name="Cannon C."/>
            <person name="Castanera R."/>
            <person name="Culley D."/>
            <person name="Daum C."/>
            <person name="Ezra D."/>
            <person name="Gonzalez J."/>
            <person name="Henrissat B."/>
            <person name="Kuo A."/>
            <person name="Liang C."/>
            <person name="Lipzen A."/>
            <person name="Lutzoni F."/>
            <person name="Magnuson J."/>
            <person name="Mondo S."/>
            <person name="Nolan M."/>
            <person name="Ohm R."/>
            <person name="Pangilinan J."/>
            <person name="Park H.-J."/>
            <person name="Ramirez L."/>
            <person name="Alfaro M."/>
            <person name="Sun H."/>
            <person name="Tritt A."/>
            <person name="Yoshinaga Y."/>
            <person name="Zwiers L.-H."/>
            <person name="Turgeon B."/>
            <person name="Goodwin S."/>
            <person name="Spatafora J."/>
            <person name="Crous P."/>
            <person name="Grigoriev I."/>
        </authorList>
    </citation>
    <scope>NUCLEOTIDE SEQUENCE [LARGE SCALE GENOMIC DNA]</scope>
    <source>
        <strain evidence="4">CBS 304.66</strain>
    </source>
</reference>
<dbReference type="EMBL" id="ML986583">
    <property type="protein sequence ID" value="KAF2269175.1"/>
    <property type="molecule type" value="Genomic_DNA"/>
</dbReference>
<keyword evidence="4" id="KW-1185">Reference proteome</keyword>
<dbReference type="PANTHER" id="PTHR33112:SF10">
    <property type="entry name" value="TOL"/>
    <property type="match status" value="1"/>
</dbReference>
<dbReference type="PANTHER" id="PTHR33112">
    <property type="entry name" value="DOMAIN PROTEIN, PUTATIVE-RELATED"/>
    <property type="match status" value="1"/>
</dbReference>
<evidence type="ECO:0000256" key="1">
    <source>
        <dbReference type="SAM" id="SignalP"/>
    </source>
</evidence>
<feature type="domain" description="Heterokaryon incompatibility" evidence="2">
    <location>
        <begin position="1"/>
        <end position="58"/>
    </location>
</feature>
<feature type="signal peptide" evidence="1">
    <location>
        <begin position="1"/>
        <end position="25"/>
    </location>
</feature>
<dbReference type="AlphaFoldDB" id="A0A9P4N9R5"/>
<evidence type="ECO:0000313" key="3">
    <source>
        <dbReference type="EMBL" id="KAF2269175.1"/>
    </source>
</evidence>
<evidence type="ECO:0000259" key="2">
    <source>
        <dbReference type="Pfam" id="PF06985"/>
    </source>
</evidence>
<organism evidence="3 4">
    <name type="scientific">Lojkania enalia</name>
    <dbReference type="NCBI Taxonomy" id="147567"/>
    <lineage>
        <taxon>Eukaryota</taxon>
        <taxon>Fungi</taxon>
        <taxon>Dikarya</taxon>
        <taxon>Ascomycota</taxon>
        <taxon>Pezizomycotina</taxon>
        <taxon>Dothideomycetes</taxon>
        <taxon>Pleosporomycetidae</taxon>
        <taxon>Pleosporales</taxon>
        <taxon>Pleosporales incertae sedis</taxon>
        <taxon>Lojkania</taxon>
    </lineage>
</organism>
<gene>
    <name evidence="3" type="ORF">CC78DRAFT_305730</name>
</gene>
<proteinExistence type="predicted"/>
<evidence type="ECO:0000313" key="4">
    <source>
        <dbReference type="Proteomes" id="UP000800093"/>
    </source>
</evidence>
<feature type="chain" id="PRO_5040382929" description="Heterokaryon incompatibility domain-containing protein" evidence="1">
    <location>
        <begin position="26"/>
        <end position="67"/>
    </location>
</feature>